<dbReference type="Proteomes" id="UP000324222">
    <property type="component" value="Unassembled WGS sequence"/>
</dbReference>
<gene>
    <name evidence="1" type="ORF">E2C01_057554</name>
</gene>
<reference evidence="1 2" key="1">
    <citation type="submission" date="2019-05" db="EMBL/GenBank/DDBJ databases">
        <title>Another draft genome of Portunus trituberculatus and its Hox gene families provides insights of decapod evolution.</title>
        <authorList>
            <person name="Jeong J.-H."/>
            <person name="Song I."/>
            <person name="Kim S."/>
            <person name="Choi T."/>
            <person name="Kim D."/>
            <person name="Ryu S."/>
            <person name="Kim W."/>
        </authorList>
    </citation>
    <scope>NUCLEOTIDE SEQUENCE [LARGE SCALE GENOMIC DNA]</scope>
    <source>
        <tissue evidence="1">Muscle</tissue>
    </source>
</reference>
<comment type="caution">
    <text evidence="1">The sequence shown here is derived from an EMBL/GenBank/DDBJ whole genome shotgun (WGS) entry which is preliminary data.</text>
</comment>
<organism evidence="1 2">
    <name type="scientific">Portunus trituberculatus</name>
    <name type="common">Swimming crab</name>
    <name type="synonym">Neptunus trituberculatus</name>
    <dbReference type="NCBI Taxonomy" id="210409"/>
    <lineage>
        <taxon>Eukaryota</taxon>
        <taxon>Metazoa</taxon>
        <taxon>Ecdysozoa</taxon>
        <taxon>Arthropoda</taxon>
        <taxon>Crustacea</taxon>
        <taxon>Multicrustacea</taxon>
        <taxon>Malacostraca</taxon>
        <taxon>Eumalacostraca</taxon>
        <taxon>Eucarida</taxon>
        <taxon>Decapoda</taxon>
        <taxon>Pleocyemata</taxon>
        <taxon>Brachyura</taxon>
        <taxon>Eubrachyura</taxon>
        <taxon>Portunoidea</taxon>
        <taxon>Portunidae</taxon>
        <taxon>Portuninae</taxon>
        <taxon>Portunus</taxon>
    </lineage>
</organism>
<accession>A0A5B7H1E2</accession>
<keyword evidence="2" id="KW-1185">Reference proteome</keyword>
<protein>
    <submittedName>
        <fullName evidence="1">Uncharacterized protein</fullName>
    </submittedName>
</protein>
<sequence>MGEVSTFFRLSEALPFIPQYFLSSSFHFGLRSFHQQEAGTFAELWTVRREIFRLVWTVDSLTEVTNT</sequence>
<proteinExistence type="predicted"/>
<evidence type="ECO:0000313" key="2">
    <source>
        <dbReference type="Proteomes" id="UP000324222"/>
    </source>
</evidence>
<evidence type="ECO:0000313" key="1">
    <source>
        <dbReference type="EMBL" id="MPC63455.1"/>
    </source>
</evidence>
<dbReference type="EMBL" id="VSRR010020837">
    <property type="protein sequence ID" value="MPC63455.1"/>
    <property type="molecule type" value="Genomic_DNA"/>
</dbReference>
<name>A0A5B7H1E2_PORTR</name>
<dbReference type="AlphaFoldDB" id="A0A5B7H1E2"/>